<evidence type="ECO:0000313" key="3">
    <source>
        <dbReference type="Proteomes" id="UP000662857"/>
    </source>
</evidence>
<feature type="transmembrane region" description="Helical" evidence="1">
    <location>
        <begin position="147"/>
        <end position="168"/>
    </location>
</feature>
<gene>
    <name evidence="2" type="ORF">JQS43_23320</name>
</gene>
<evidence type="ECO:0000256" key="1">
    <source>
        <dbReference type="SAM" id="Phobius"/>
    </source>
</evidence>
<dbReference type="EMBL" id="CP070499">
    <property type="protein sequence ID" value="QSB14389.1"/>
    <property type="molecule type" value="Genomic_DNA"/>
</dbReference>
<dbReference type="KEGG" id="nhy:JQS43_23320"/>
<sequence length="240" mass="25124">MSRVPFPNPTGAATRHLLRLTVPWVAAVFAVLSLGYAVITVGIAIWGKPEHSVWASVHWVAQWTGFPAGIFIGAAIPVLVAHGVSRHHSALAAGRAALLIAAGMSAAVWVGLVVEWTAHRVAGLPHRIDGSHLYANVGELHLVFTEYFLIFAAFIVAGWLVAAGYLRLGPRWGTVALPLTFAPGPLGLAAIAAGWRGPVDEDSPGWVSTAHPLAAVSIAAAVMLAGLAAAYLTNRRAPIK</sequence>
<accession>A0A895YFY6</accession>
<keyword evidence="3" id="KW-1185">Reference proteome</keyword>
<feature type="transmembrane region" description="Helical" evidence="1">
    <location>
        <begin position="175"/>
        <end position="193"/>
    </location>
</feature>
<keyword evidence="1" id="KW-1133">Transmembrane helix</keyword>
<feature type="transmembrane region" description="Helical" evidence="1">
    <location>
        <begin position="21"/>
        <end position="46"/>
    </location>
</feature>
<dbReference type="AlphaFoldDB" id="A0A895YFY6"/>
<proteinExistence type="predicted"/>
<evidence type="ECO:0000313" key="2">
    <source>
        <dbReference type="EMBL" id="QSB14389.1"/>
    </source>
</evidence>
<dbReference type="Proteomes" id="UP000662857">
    <property type="component" value="Chromosome"/>
</dbReference>
<feature type="transmembrane region" description="Helical" evidence="1">
    <location>
        <begin position="66"/>
        <end position="84"/>
    </location>
</feature>
<protein>
    <submittedName>
        <fullName evidence="2">Uncharacterized protein</fullName>
    </submittedName>
</protein>
<name>A0A895YFY6_9ACTN</name>
<keyword evidence="1" id="KW-0472">Membrane</keyword>
<feature type="transmembrane region" description="Helical" evidence="1">
    <location>
        <begin position="96"/>
        <end position="114"/>
    </location>
</feature>
<dbReference type="RefSeq" id="WP_239676518.1">
    <property type="nucleotide sequence ID" value="NZ_CP070499.1"/>
</dbReference>
<feature type="transmembrane region" description="Helical" evidence="1">
    <location>
        <begin position="213"/>
        <end position="232"/>
    </location>
</feature>
<organism evidence="2 3">
    <name type="scientific">Natronosporangium hydrolyticum</name>
    <dbReference type="NCBI Taxonomy" id="2811111"/>
    <lineage>
        <taxon>Bacteria</taxon>
        <taxon>Bacillati</taxon>
        <taxon>Actinomycetota</taxon>
        <taxon>Actinomycetes</taxon>
        <taxon>Micromonosporales</taxon>
        <taxon>Micromonosporaceae</taxon>
        <taxon>Natronosporangium</taxon>
    </lineage>
</organism>
<reference evidence="2" key="1">
    <citation type="submission" date="2021-02" db="EMBL/GenBank/DDBJ databases">
        <title>Natrosporangium hydrolyticum gen. nov., sp. nov, a haloalkaliphilic actinobacterium from a soda solonchak soil.</title>
        <authorList>
            <person name="Sorokin D.Y."/>
            <person name="Khijniak T.V."/>
            <person name="Zakharycheva A.P."/>
            <person name="Boueva O.V."/>
            <person name="Ariskina E.V."/>
            <person name="Hahnke R.L."/>
            <person name="Bunk B."/>
            <person name="Sproer C."/>
            <person name="Schumann P."/>
            <person name="Evtushenko L.I."/>
            <person name="Kublanov I.V."/>
        </authorList>
    </citation>
    <scope>NUCLEOTIDE SEQUENCE</scope>
    <source>
        <strain evidence="2">DSM 106523</strain>
    </source>
</reference>
<keyword evidence="1" id="KW-0812">Transmembrane</keyword>